<keyword evidence="2" id="KW-1185">Reference proteome</keyword>
<protein>
    <submittedName>
        <fullName evidence="1">Multidrug resistance protein MdtA</fullName>
    </submittedName>
</protein>
<proteinExistence type="predicted"/>
<accession>A0A658R591</accession>
<reference evidence="1 2" key="1">
    <citation type="submission" date="2016-01" db="EMBL/GenBank/DDBJ databases">
        <authorList>
            <person name="Peeters C."/>
        </authorList>
    </citation>
    <scope>NUCLEOTIDE SEQUENCE [LARGE SCALE GENOMIC DNA]</scope>
    <source>
        <strain evidence="1">LMG 29315</strain>
    </source>
</reference>
<dbReference type="RefSeq" id="WP_244285775.1">
    <property type="nucleotide sequence ID" value="NZ_FCNV02000022.1"/>
</dbReference>
<dbReference type="Gene3D" id="2.40.420.20">
    <property type="match status" value="1"/>
</dbReference>
<dbReference type="PANTHER" id="PTHR30469:SF15">
    <property type="entry name" value="HLYD FAMILY OF SECRETION PROTEINS"/>
    <property type="match status" value="1"/>
</dbReference>
<dbReference type="Gene3D" id="2.40.30.170">
    <property type="match status" value="1"/>
</dbReference>
<evidence type="ECO:0000313" key="1">
    <source>
        <dbReference type="EMBL" id="SAL51697.1"/>
    </source>
</evidence>
<dbReference type="EMBL" id="FCNV02000022">
    <property type="protein sequence ID" value="SAL51697.1"/>
    <property type="molecule type" value="Genomic_DNA"/>
</dbReference>
<dbReference type="Proteomes" id="UP000198263">
    <property type="component" value="Unassembled WGS sequence"/>
</dbReference>
<dbReference type="GO" id="GO:0015562">
    <property type="term" value="F:efflux transmembrane transporter activity"/>
    <property type="evidence" value="ECO:0007669"/>
    <property type="project" value="TreeGrafter"/>
</dbReference>
<comment type="caution">
    <text evidence="1">The sequence shown here is derived from an EMBL/GenBank/DDBJ whole genome shotgun (WGS) entry which is preliminary data.</text>
</comment>
<dbReference type="AlphaFoldDB" id="A0A658R591"/>
<sequence>MLGVEPSDMPSIHRGDSVTVSGLSTALQSAHIAGRVVMVGAAVDAQTQLVSVGANVPTEGSAFIPGTRVKADIDTQSGVHWIVPRSAVLHDAQGDYVFQTGSDGKAHRANVRIVVEDGGRYGVEGPLDATRQLVVVGNYELHDGALVRVDSAKQGPAQ</sequence>
<name>A0A658R591_9BURK</name>
<evidence type="ECO:0000313" key="2">
    <source>
        <dbReference type="Proteomes" id="UP000198263"/>
    </source>
</evidence>
<gene>
    <name evidence="1" type="primary">mdtA</name>
    <name evidence="1" type="ORF">AWB72_05489</name>
</gene>
<organism evidence="1 2">
    <name type="scientific">Caballeronia concitans</name>
    <dbReference type="NCBI Taxonomy" id="1777133"/>
    <lineage>
        <taxon>Bacteria</taxon>
        <taxon>Pseudomonadati</taxon>
        <taxon>Pseudomonadota</taxon>
        <taxon>Betaproteobacteria</taxon>
        <taxon>Burkholderiales</taxon>
        <taxon>Burkholderiaceae</taxon>
        <taxon>Caballeronia</taxon>
    </lineage>
</organism>
<dbReference type="GO" id="GO:1990281">
    <property type="term" value="C:efflux pump complex"/>
    <property type="evidence" value="ECO:0007669"/>
    <property type="project" value="TreeGrafter"/>
</dbReference>
<dbReference type="PANTHER" id="PTHR30469">
    <property type="entry name" value="MULTIDRUG RESISTANCE PROTEIN MDTA"/>
    <property type="match status" value="1"/>
</dbReference>